<comment type="pathway">
    <text evidence="1">Secondary metabolite biosynthesis.</text>
</comment>
<organism evidence="5 6">
    <name type="scientific">Tilletiopsis washingtonensis</name>
    <dbReference type="NCBI Taxonomy" id="58919"/>
    <lineage>
        <taxon>Eukaryota</taxon>
        <taxon>Fungi</taxon>
        <taxon>Dikarya</taxon>
        <taxon>Basidiomycota</taxon>
        <taxon>Ustilaginomycotina</taxon>
        <taxon>Exobasidiomycetes</taxon>
        <taxon>Entylomatales</taxon>
        <taxon>Entylomatales incertae sedis</taxon>
        <taxon>Tilletiopsis</taxon>
    </lineage>
</organism>
<evidence type="ECO:0000313" key="5">
    <source>
        <dbReference type="EMBL" id="PWN97723.1"/>
    </source>
</evidence>
<sequence>MSSSVKRVDMPYDVTEITAETPLPFDDESRQLFKQASPLLAGLTDEELAKHIIAVRDEAYKASNPYPCIATFFFVHPAVSTLQHKWYRALRARLNDPQAKLLDFACCVGQDLRYLHQDGVKGHQIVGADLEPKYFELGQRLFADKELAIGREAKFVECDIFNARHRASVMSAGRPGNGGYDVIWIGFFIHLFPFEQHKEVLKYLLSFMSKAPGTCIAGRLAGTAEAQPILRVYPDKSGSWSIDVENASLFLHNEDSLKAVFEDVAPGEWRLEAQVAKRWPPALAMRDLPQMLNFIATRK</sequence>
<name>A0A316ZBX4_9BASI</name>
<dbReference type="STRING" id="58919.A0A316ZBX4"/>
<evidence type="ECO:0000256" key="2">
    <source>
        <dbReference type="ARBA" id="ARBA00022679"/>
    </source>
</evidence>
<comment type="similarity">
    <text evidence="4">Belongs to the class I-like SAM-binding methyltransferase superfamily.</text>
</comment>
<evidence type="ECO:0000256" key="1">
    <source>
        <dbReference type="ARBA" id="ARBA00005179"/>
    </source>
</evidence>
<dbReference type="SUPFAM" id="SSF53335">
    <property type="entry name" value="S-adenosyl-L-methionine-dependent methyltransferases"/>
    <property type="match status" value="1"/>
</dbReference>
<dbReference type="InterPro" id="IPR029063">
    <property type="entry name" value="SAM-dependent_MTases_sf"/>
</dbReference>
<reference evidence="5 6" key="1">
    <citation type="journal article" date="2018" name="Mol. Biol. Evol.">
        <title>Broad Genomic Sampling Reveals a Smut Pathogenic Ancestry of the Fungal Clade Ustilaginomycotina.</title>
        <authorList>
            <person name="Kijpornyongpan T."/>
            <person name="Mondo S.J."/>
            <person name="Barry K."/>
            <person name="Sandor L."/>
            <person name="Lee J."/>
            <person name="Lipzen A."/>
            <person name="Pangilinan J."/>
            <person name="LaButti K."/>
            <person name="Hainaut M."/>
            <person name="Henrissat B."/>
            <person name="Grigoriev I.V."/>
            <person name="Spatafora J.W."/>
            <person name="Aime M.C."/>
        </authorList>
    </citation>
    <scope>NUCLEOTIDE SEQUENCE [LARGE SCALE GENOMIC DNA]</scope>
    <source>
        <strain evidence="5 6">MCA 4186</strain>
    </source>
</reference>
<dbReference type="OrthoDB" id="2094832at2759"/>
<dbReference type="PANTHER" id="PTHR35897">
    <property type="entry name" value="METHYLTRANSFERASE AUSD"/>
    <property type="match status" value="1"/>
</dbReference>
<dbReference type="InterPro" id="IPR051654">
    <property type="entry name" value="Meroterpenoid_MTases"/>
</dbReference>
<keyword evidence="3" id="KW-0949">S-adenosyl-L-methionine</keyword>
<evidence type="ECO:0000256" key="3">
    <source>
        <dbReference type="ARBA" id="ARBA00022691"/>
    </source>
</evidence>
<gene>
    <name evidence="5" type="ORF">FA09DRAFT_44985</name>
</gene>
<dbReference type="RefSeq" id="XP_025598002.1">
    <property type="nucleotide sequence ID" value="XM_025745671.1"/>
</dbReference>
<keyword evidence="6" id="KW-1185">Reference proteome</keyword>
<protein>
    <recommendedName>
        <fullName evidence="7">Methyltransferase domain-containing protein</fullName>
    </recommendedName>
</protein>
<dbReference type="Gene3D" id="3.40.50.150">
    <property type="entry name" value="Vaccinia Virus protein VP39"/>
    <property type="match status" value="1"/>
</dbReference>
<dbReference type="EMBL" id="KZ819294">
    <property type="protein sequence ID" value="PWN97723.1"/>
    <property type="molecule type" value="Genomic_DNA"/>
</dbReference>
<proteinExistence type="inferred from homology"/>
<dbReference type="GO" id="GO:0016740">
    <property type="term" value="F:transferase activity"/>
    <property type="evidence" value="ECO:0007669"/>
    <property type="project" value="UniProtKB-KW"/>
</dbReference>
<dbReference type="GeneID" id="37273215"/>
<evidence type="ECO:0000313" key="6">
    <source>
        <dbReference type="Proteomes" id="UP000245946"/>
    </source>
</evidence>
<dbReference type="AlphaFoldDB" id="A0A316ZBX4"/>
<dbReference type="PANTHER" id="PTHR35897:SF1">
    <property type="entry name" value="METHYLTRANSFERASE AUSD"/>
    <property type="match status" value="1"/>
</dbReference>
<dbReference type="Proteomes" id="UP000245946">
    <property type="component" value="Unassembled WGS sequence"/>
</dbReference>
<keyword evidence="2" id="KW-0808">Transferase</keyword>
<evidence type="ECO:0000256" key="4">
    <source>
        <dbReference type="ARBA" id="ARBA00038314"/>
    </source>
</evidence>
<accession>A0A316ZBX4</accession>
<evidence type="ECO:0008006" key="7">
    <source>
        <dbReference type="Google" id="ProtNLM"/>
    </source>
</evidence>